<dbReference type="GO" id="GO:0000160">
    <property type="term" value="P:phosphorelay signal transduction system"/>
    <property type="evidence" value="ECO:0007669"/>
    <property type="project" value="InterPro"/>
</dbReference>
<gene>
    <name evidence="3" type="ORF">SAE01_19890</name>
</gene>
<evidence type="ECO:0000259" key="2">
    <source>
        <dbReference type="PROSITE" id="PS50110"/>
    </source>
</evidence>
<comment type="caution">
    <text evidence="3">The sequence shown here is derived from an EMBL/GenBank/DDBJ whole genome shotgun (WGS) entry which is preliminary data.</text>
</comment>
<evidence type="ECO:0000313" key="3">
    <source>
        <dbReference type="EMBL" id="GEO09493.1"/>
    </source>
</evidence>
<accession>A0A512BBZ6</accession>
<feature type="modified residue" description="4-aspartylphosphate" evidence="1">
    <location>
        <position position="59"/>
    </location>
</feature>
<sequence length="138" mass="15858">MKTAHPILIIEDDLDDCELIVQALADIGIQNERKCFEDGEKALRYLQTTSEKTFLILSDLSMPLLNGLELKKQINKDEKLRTQSIPFVFLTTSNSKKDILEAYNLLAQGFFTKPNDYRSLITLLRSVTHYWDIAQHPS</sequence>
<dbReference type="InterPro" id="IPR052893">
    <property type="entry name" value="TCS_response_regulator"/>
</dbReference>
<protein>
    <recommendedName>
        <fullName evidence="2">Response regulatory domain-containing protein</fullName>
    </recommendedName>
</protein>
<dbReference type="InterPro" id="IPR001789">
    <property type="entry name" value="Sig_transdc_resp-reg_receiver"/>
</dbReference>
<reference evidence="3 4" key="1">
    <citation type="submission" date="2019-07" db="EMBL/GenBank/DDBJ databases">
        <title>Whole genome shotgun sequence of Segetibacter aerophilus NBRC 106135.</title>
        <authorList>
            <person name="Hosoyama A."/>
            <person name="Uohara A."/>
            <person name="Ohji S."/>
            <person name="Ichikawa N."/>
        </authorList>
    </citation>
    <scope>NUCLEOTIDE SEQUENCE [LARGE SCALE GENOMIC DNA]</scope>
    <source>
        <strain evidence="3 4">NBRC 106135</strain>
    </source>
</reference>
<proteinExistence type="predicted"/>
<keyword evidence="4" id="KW-1185">Reference proteome</keyword>
<dbReference type="CDD" id="cd17557">
    <property type="entry name" value="REC_Rcp-like"/>
    <property type="match status" value="1"/>
</dbReference>
<dbReference type="AlphaFoldDB" id="A0A512BBZ6"/>
<dbReference type="Gene3D" id="3.40.50.2300">
    <property type="match status" value="1"/>
</dbReference>
<name>A0A512BBZ6_9BACT</name>
<dbReference type="InterPro" id="IPR011006">
    <property type="entry name" value="CheY-like_superfamily"/>
</dbReference>
<dbReference type="RefSeq" id="WP_147203611.1">
    <property type="nucleotide sequence ID" value="NZ_BJYT01000006.1"/>
</dbReference>
<evidence type="ECO:0000313" key="4">
    <source>
        <dbReference type="Proteomes" id="UP000321513"/>
    </source>
</evidence>
<dbReference type="PANTHER" id="PTHR44520">
    <property type="entry name" value="RESPONSE REGULATOR RCP1-RELATED"/>
    <property type="match status" value="1"/>
</dbReference>
<feature type="domain" description="Response regulatory" evidence="2">
    <location>
        <begin position="6"/>
        <end position="128"/>
    </location>
</feature>
<dbReference type="OrthoDB" id="7631574at2"/>
<evidence type="ECO:0000256" key="1">
    <source>
        <dbReference type="PROSITE-ProRule" id="PRU00169"/>
    </source>
</evidence>
<dbReference type="SUPFAM" id="SSF52172">
    <property type="entry name" value="CheY-like"/>
    <property type="match status" value="1"/>
</dbReference>
<organism evidence="3 4">
    <name type="scientific">Segetibacter aerophilus</name>
    <dbReference type="NCBI Taxonomy" id="670293"/>
    <lineage>
        <taxon>Bacteria</taxon>
        <taxon>Pseudomonadati</taxon>
        <taxon>Bacteroidota</taxon>
        <taxon>Chitinophagia</taxon>
        <taxon>Chitinophagales</taxon>
        <taxon>Chitinophagaceae</taxon>
        <taxon>Segetibacter</taxon>
    </lineage>
</organism>
<dbReference type="Pfam" id="PF00072">
    <property type="entry name" value="Response_reg"/>
    <property type="match status" value="1"/>
</dbReference>
<keyword evidence="1" id="KW-0597">Phosphoprotein</keyword>
<dbReference type="Proteomes" id="UP000321513">
    <property type="component" value="Unassembled WGS sequence"/>
</dbReference>
<dbReference type="SMART" id="SM00448">
    <property type="entry name" value="REC"/>
    <property type="match status" value="1"/>
</dbReference>
<dbReference type="PROSITE" id="PS50110">
    <property type="entry name" value="RESPONSE_REGULATORY"/>
    <property type="match status" value="1"/>
</dbReference>
<dbReference type="EMBL" id="BJYT01000006">
    <property type="protein sequence ID" value="GEO09493.1"/>
    <property type="molecule type" value="Genomic_DNA"/>
</dbReference>